<proteinExistence type="predicted"/>
<keyword evidence="1" id="KW-0472">Membrane</keyword>
<dbReference type="PANTHER" id="PTHR33994">
    <property type="entry name" value="OS04G0515000 PROTEIN"/>
    <property type="match status" value="1"/>
</dbReference>
<feature type="transmembrane region" description="Helical" evidence="1">
    <location>
        <begin position="34"/>
        <end position="56"/>
    </location>
</feature>
<accession>A0A1E5VTQ2</accession>
<evidence type="ECO:0000256" key="1">
    <source>
        <dbReference type="SAM" id="Phobius"/>
    </source>
</evidence>
<evidence type="ECO:0000313" key="2">
    <source>
        <dbReference type="EMBL" id="OEL28493.1"/>
    </source>
</evidence>
<name>A0A1E5VTQ2_9POAL</name>
<evidence type="ECO:0000313" key="3">
    <source>
        <dbReference type="Proteomes" id="UP000095767"/>
    </source>
</evidence>
<dbReference type="AlphaFoldDB" id="A0A1E5VTQ2"/>
<dbReference type="OrthoDB" id="686404at2759"/>
<protein>
    <submittedName>
        <fullName evidence="2">Uncharacterized protein</fullName>
    </submittedName>
</protein>
<organism evidence="2 3">
    <name type="scientific">Dichanthelium oligosanthes</name>
    <dbReference type="NCBI Taxonomy" id="888268"/>
    <lineage>
        <taxon>Eukaryota</taxon>
        <taxon>Viridiplantae</taxon>
        <taxon>Streptophyta</taxon>
        <taxon>Embryophyta</taxon>
        <taxon>Tracheophyta</taxon>
        <taxon>Spermatophyta</taxon>
        <taxon>Magnoliopsida</taxon>
        <taxon>Liliopsida</taxon>
        <taxon>Poales</taxon>
        <taxon>Poaceae</taxon>
        <taxon>PACMAD clade</taxon>
        <taxon>Panicoideae</taxon>
        <taxon>Panicodae</taxon>
        <taxon>Paniceae</taxon>
        <taxon>Dichantheliinae</taxon>
        <taxon>Dichanthelium</taxon>
    </lineage>
</organism>
<keyword evidence="1" id="KW-0812">Transmembrane</keyword>
<dbReference type="EMBL" id="LWDX02029908">
    <property type="protein sequence ID" value="OEL28493.1"/>
    <property type="molecule type" value="Genomic_DNA"/>
</dbReference>
<keyword evidence="3" id="KW-1185">Reference proteome</keyword>
<sequence length="108" mass="11732">MMCARVHPQPAPEAERRRSRRCCHCRQPEQKEKIMIPCFAFTILAVCGGFGTLAVLDTMEPLYSFAVAAVTGLDPEADLGRAALNPEFNLTLRITSRGPVSGACLKPG</sequence>
<gene>
    <name evidence="2" type="ORF">BAE44_0010486</name>
</gene>
<reference evidence="2 3" key="1">
    <citation type="submission" date="2016-09" db="EMBL/GenBank/DDBJ databases">
        <title>The draft genome of Dichanthelium oligosanthes: A C3 panicoid grass species.</title>
        <authorList>
            <person name="Studer A.J."/>
            <person name="Schnable J.C."/>
            <person name="Brutnell T.P."/>
        </authorList>
    </citation>
    <scope>NUCLEOTIDE SEQUENCE [LARGE SCALE GENOMIC DNA]</scope>
    <source>
        <strain evidence="3">cv. Kellogg 1175</strain>
        <tissue evidence="2">Leaf</tissue>
    </source>
</reference>
<dbReference type="Proteomes" id="UP000095767">
    <property type="component" value="Unassembled WGS sequence"/>
</dbReference>
<keyword evidence="1" id="KW-1133">Transmembrane helix</keyword>
<dbReference type="PANTHER" id="PTHR33994:SF25">
    <property type="entry name" value="OS02G0619200 PROTEIN"/>
    <property type="match status" value="1"/>
</dbReference>
<comment type="caution">
    <text evidence="2">The sequence shown here is derived from an EMBL/GenBank/DDBJ whole genome shotgun (WGS) entry which is preliminary data.</text>
</comment>